<gene>
    <name evidence="1" type="ORF">HNR67_002938</name>
</gene>
<comment type="caution">
    <text evidence="1">The sequence shown here is derived from an EMBL/GenBank/DDBJ whole genome shotgun (WGS) entry which is preliminary data.</text>
</comment>
<organism evidence="1 2">
    <name type="scientific">Crossiella cryophila</name>
    <dbReference type="NCBI Taxonomy" id="43355"/>
    <lineage>
        <taxon>Bacteria</taxon>
        <taxon>Bacillati</taxon>
        <taxon>Actinomycetota</taxon>
        <taxon>Actinomycetes</taxon>
        <taxon>Pseudonocardiales</taxon>
        <taxon>Pseudonocardiaceae</taxon>
        <taxon>Crossiella</taxon>
    </lineage>
</organism>
<protein>
    <submittedName>
        <fullName evidence="1">Uncharacterized protein</fullName>
    </submittedName>
</protein>
<dbReference type="Proteomes" id="UP000533598">
    <property type="component" value="Unassembled WGS sequence"/>
</dbReference>
<evidence type="ECO:0000313" key="2">
    <source>
        <dbReference type="Proteomes" id="UP000533598"/>
    </source>
</evidence>
<name>A0A7W7FTA7_9PSEU</name>
<keyword evidence="2" id="KW-1185">Reference proteome</keyword>
<dbReference type="RefSeq" id="WP_185002593.1">
    <property type="nucleotide sequence ID" value="NZ_BAAAUI010000012.1"/>
</dbReference>
<sequence length="83" mass="9341">MPTFDGREIEVIQFSDLAGEEWVYEFRDPAWDPNSTMLAIAVPDAGTWADAVVSINPHKGDLPLRFLEWAVRIAAERERPAEG</sequence>
<dbReference type="AlphaFoldDB" id="A0A7W7FTA7"/>
<reference evidence="1 2" key="1">
    <citation type="submission" date="2020-08" db="EMBL/GenBank/DDBJ databases">
        <title>Sequencing the genomes of 1000 actinobacteria strains.</title>
        <authorList>
            <person name="Klenk H.-P."/>
        </authorList>
    </citation>
    <scope>NUCLEOTIDE SEQUENCE [LARGE SCALE GENOMIC DNA]</scope>
    <source>
        <strain evidence="1 2">DSM 44230</strain>
    </source>
</reference>
<dbReference type="EMBL" id="JACHMH010000001">
    <property type="protein sequence ID" value="MBB4676820.1"/>
    <property type="molecule type" value="Genomic_DNA"/>
</dbReference>
<evidence type="ECO:0000313" key="1">
    <source>
        <dbReference type="EMBL" id="MBB4676820.1"/>
    </source>
</evidence>
<accession>A0A7W7FTA7</accession>
<proteinExistence type="predicted"/>